<evidence type="ECO:0000313" key="7">
    <source>
        <dbReference type="EnsemblMetazoa" id="CLYHEMP022284.1"/>
    </source>
</evidence>
<dbReference type="SUPFAM" id="SSF57716">
    <property type="entry name" value="Glucocorticoid receptor-like (DNA-binding domain)"/>
    <property type="match status" value="2"/>
</dbReference>
<sequence length="210" mass="24924">MFDNKFPCLDVTELIAVRINKNTFTESMNRQKMETKCWKCFGVLQDEKVRFQEKQYHPRCYHCDICKKSLQNQICHEEGGKLYDKGCFNLLQQDKCSRCKTLIKSNGQTYRGKSYHEECFTCQSCRASLAGCRFHEDDGKFFHEGQCYESFNAYICNQCRQQINGNDIEFMMFQGKYFHNKCFACEECHQSLAGEKFKIMIGRRYCNRCR</sequence>
<dbReference type="EnsemblMetazoa" id="CLYHEMT022284.1">
    <property type="protein sequence ID" value="CLYHEMP022284.1"/>
    <property type="gene ID" value="CLYHEMG022284"/>
</dbReference>
<feature type="domain" description="LIM zinc-binding" evidence="6">
    <location>
        <begin position="94"/>
        <end position="153"/>
    </location>
</feature>
<dbReference type="InterPro" id="IPR001781">
    <property type="entry name" value="Znf_LIM"/>
</dbReference>
<dbReference type="Pfam" id="PF00412">
    <property type="entry name" value="LIM"/>
    <property type="match status" value="3"/>
</dbReference>
<dbReference type="RefSeq" id="XP_066920983.1">
    <property type="nucleotide sequence ID" value="XM_067064882.1"/>
</dbReference>
<dbReference type="Proteomes" id="UP000594262">
    <property type="component" value="Unplaced"/>
</dbReference>
<dbReference type="GO" id="GO:0046872">
    <property type="term" value="F:metal ion binding"/>
    <property type="evidence" value="ECO:0007669"/>
    <property type="project" value="UniProtKB-KW"/>
</dbReference>
<evidence type="ECO:0000256" key="4">
    <source>
        <dbReference type="ARBA" id="ARBA00023038"/>
    </source>
</evidence>
<proteinExistence type="predicted"/>
<protein>
    <recommendedName>
        <fullName evidence="6">LIM zinc-binding domain-containing protein</fullName>
    </recommendedName>
</protein>
<evidence type="ECO:0000256" key="5">
    <source>
        <dbReference type="PROSITE-ProRule" id="PRU00125"/>
    </source>
</evidence>
<dbReference type="GO" id="GO:0030018">
    <property type="term" value="C:Z disc"/>
    <property type="evidence" value="ECO:0007669"/>
    <property type="project" value="TreeGrafter"/>
</dbReference>
<dbReference type="PROSITE" id="PS50023">
    <property type="entry name" value="LIM_DOMAIN_2"/>
    <property type="match status" value="2"/>
</dbReference>
<dbReference type="PROSITE" id="PS00478">
    <property type="entry name" value="LIM_DOMAIN_1"/>
    <property type="match status" value="1"/>
</dbReference>
<dbReference type="GeneID" id="136808352"/>
<evidence type="ECO:0000313" key="8">
    <source>
        <dbReference type="Proteomes" id="UP000594262"/>
    </source>
</evidence>
<keyword evidence="1 5" id="KW-0479">Metal-binding</keyword>
<evidence type="ECO:0000256" key="1">
    <source>
        <dbReference type="ARBA" id="ARBA00022723"/>
    </source>
</evidence>
<dbReference type="OrthoDB" id="5944911at2759"/>
<evidence type="ECO:0000259" key="6">
    <source>
        <dbReference type="PROSITE" id="PS50023"/>
    </source>
</evidence>
<evidence type="ECO:0000256" key="3">
    <source>
        <dbReference type="ARBA" id="ARBA00022833"/>
    </source>
</evidence>
<dbReference type="SMART" id="SM00132">
    <property type="entry name" value="LIM"/>
    <property type="match status" value="3"/>
</dbReference>
<organism evidence="7 8">
    <name type="scientific">Clytia hemisphaerica</name>
    <dbReference type="NCBI Taxonomy" id="252671"/>
    <lineage>
        <taxon>Eukaryota</taxon>
        <taxon>Metazoa</taxon>
        <taxon>Cnidaria</taxon>
        <taxon>Hydrozoa</taxon>
        <taxon>Hydroidolina</taxon>
        <taxon>Leptothecata</taxon>
        <taxon>Obeliida</taxon>
        <taxon>Clytiidae</taxon>
        <taxon>Clytia</taxon>
    </lineage>
</organism>
<keyword evidence="2" id="KW-0677">Repeat</keyword>
<dbReference type="CDD" id="cd08368">
    <property type="entry name" value="LIM"/>
    <property type="match status" value="2"/>
</dbReference>
<feature type="domain" description="LIM zinc-binding" evidence="6">
    <location>
        <begin position="154"/>
        <end position="210"/>
    </location>
</feature>
<keyword evidence="3 5" id="KW-0862">Zinc</keyword>
<name>A0A7M6DQJ4_9CNID</name>
<dbReference type="AlphaFoldDB" id="A0A7M6DQJ4"/>
<dbReference type="Gene3D" id="2.10.110.10">
    <property type="entry name" value="Cysteine Rich Protein"/>
    <property type="match status" value="3"/>
</dbReference>
<dbReference type="PANTHER" id="PTHR24205:SF4">
    <property type="entry name" value="PROTEIN ESPINAS"/>
    <property type="match status" value="1"/>
</dbReference>
<reference evidence="7" key="1">
    <citation type="submission" date="2021-01" db="UniProtKB">
        <authorList>
            <consortium name="EnsemblMetazoa"/>
        </authorList>
    </citation>
    <scope>IDENTIFICATION</scope>
</reference>
<dbReference type="GO" id="GO:0003712">
    <property type="term" value="F:transcription coregulator activity"/>
    <property type="evidence" value="ECO:0007669"/>
    <property type="project" value="TreeGrafter"/>
</dbReference>
<accession>A0A7M6DQJ4</accession>
<dbReference type="GO" id="GO:0005634">
    <property type="term" value="C:nucleus"/>
    <property type="evidence" value="ECO:0007669"/>
    <property type="project" value="TreeGrafter"/>
</dbReference>
<dbReference type="PANTHER" id="PTHR24205">
    <property type="entry name" value="FOUR AND A HALF LIM DOMAINS PROTEIN"/>
    <property type="match status" value="1"/>
</dbReference>
<evidence type="ECO:0000256" key="2">
    <source>
        <dbReference type="ARBA" id="ARBA00022737"/>
    </source>
</evidence>
<keyword evidence="4 5" id="KW-0440">LIM domain</keyword>
<keyword evidence="8" id="KW-1185">Reference proteome</keyword>